<dbReference type="SUPFAM" id="SSF53756">
    <property type="entry name" value="UDP-Glycosyltransferase/glycogen phosphorylase"/>
    <property type="match status" value="1"/>
</dbReference>
<protein>
    <submittedName>
        <fullName evidence="3">Glycosyltransferase family 4 protein</fullName>
    </submittedName>
</protein>
<organism evidence="3 4">
    <name type="scientific">Calorimonas adulescens</name>
    <dbReference type="NCBI Taxonomy" id="2606906"/>
    <lineage>
        <taxon>Bacteria</taxon>
        <taxon>Bacillati</taxon>
        <taxon>Bacillota</taxon>
        <taxon>Clostridia</taxon>
        <taxon>Thermoanaerobacterales</taxon>
        <taxon>Thermoanaerobacteraceae</taxon>
        <taxon>Calorimonas</taxon>
    </lineage>
</organism>
<evidence type="ECO:0000259" key="2">
    <source>
        <dbReference type="Pfam" id="PF00534"/>
    </source>
</evidence>
<evidence type="ECO:0000313" key="3">
    <source>
        <dbReference type="EMBL" id="TZE82265.1"/>
    </source>
</evidence>
<dbReference type="GO" id="GO:0009103">
    <property type="term" value="P:lipopolysaccharide biosynthetic process"/>
    <property type="evidence" value="ECO:0007669"/>
    <property type="project" value="TreeGrafter"/>
</dbReference>
<dbReference type="EMBL" id="VTPS01000007">
    <property type="protein sequence ID" value="TZE82265.1"/>
    <property type="molecule type" value="Genomic_DNA"/>
</dbReference>
<dbReference type="RefSeq" id="WP_149545026.1">
    <property type="nucleotide sequence ID" value="NZ_VTPS01000007.1"/>
</dbReference>
<dbReference type="PANTHER" id="PTHR46401">
    <property type="entry name" value="GLYCOSYLTRANSFERASE WBBK-RELATED"/>
    <property type="match status" value="1"/>
</dbReference>
<dbReference type="InterPro" id="IPR001296">
    <property type="entry name" value="Glyco_trans_1"/>
</dbReference>
<dbReference type="PANTHER" id="PTHR46401:SF2">
    <property type="entry name" value="GLYCOSYLTRANSFERASE WBBK-RELATED"/>
    <property type="match status" value="1"/>
</dbReference>
<dbReference type="Proteomes" id="UP000322976">
    <property type="component" value="Unassembled WGS sequence"/>
</dbReference>
<reference evidence="3 4" key="1">
    <citation type="submission" date="2019-08" db="EMBL/GenBank/DDBJ databases">
        <title>Calorimonas adulescens gen. nov., sp. nov., an anaerobic thermophilic bacterium from Sakhalin hot spring.</title>
        <authorList>
            <person name="Khomyakova M.A."/>
            <person name="Merkel A.Y."/>
            <person name="Novikov A."/>
            <person name="Bonch-Osmolovskaya E.A."/>
            <person name="Slobodkin A.I."/>
        </authorList>
    </citation>
    <scope>NUCLEOTIDE SEQUENCE [LARGE SCALE GENOMIC DNA]</scope>
    <source>
        <strain evidence="3 4">A05MB</strain>
    </source>
</reference>
<gene>
    <name evidence="3" type="ORF">FWJ32_05800</name>
</gene>
<sequence>MRYLLVTFIDMERSLKQRPHYLVEYLRGNGSLHVLSIKYGQKVGKRKIKNCGDYINIAVECRFIDLFNENFLYDRLEPNSYYDVVICEGPWAGLLGIRLKDRGQARLYVYEDIDYFPAFFEYDYIYEIVRSMENRCMTKADVIFSVSNTLKELRSSYIDKNKIYLSPNGIEKINKTTDLKENIILYAGTIDEWSGLDLVIRAYSEITTVETRSRLLIYGDGKMTKEYNNMINRLKIADRAFIKGKISHKKLLDIYSRSLIGLCLLKPTELVRYSFPIKLIEYMASGLLVIATKCGDMERIINESGSGILIDYGKEQIKDAILQLLGMNAIKRQEMMSNGIEYAKRYKWDNIFEDELSVIRARLQV</sequence>
<keyword evidence="1 3" id="KW-0808">Transferase</keyword>
<comment type="caution">
    <text evidence="3">The sequence shown here is derived from an EMBL/GenBank/DDBJ whole genome shotgun (WGS) entry which is preliminary data.</text>
</comment>
<accession>A0A5D8QC48</accession>
<feature type="domain" description="Glycosyl transferase family 1" evidence="2">
    <location>
        <begin position="176"/>
        <end position="339"/>
    </location>
</feature>
<dbReference type="Pfam" id="PF00534">
    <property type="entry name" value="Glycos_transf_1"/>
    <property type="match status" value="1"/>
</dbReference>
<evidence type="ECO:0000313" key="4">
    <source>
        <dbReference type="Proteomes" id="UP000322976"/>
    </source>
</evidence>
<dbReference type="GO" id="GO:0016757">
    <property type="term" value="F:glycosyltransferase activity"/>
    <property type="evidence" value="ECO:0007669"/>
    <property type="project" value="InterPro"/>
</dbReference>
<keyword evidence="4" id="KW-1185">Reference proteome</keyword>
<evidence type="ECO:0000256" key="1">
    <source>
        <dbReference type="ARBA" id="ARBA00022679"/>
    </source>
</evidence>
<dbReference type="Gene3D" id="3.40.50.2000">
    <property type="entry name" value="Glycogen Phosphorylase B"/>
    <property type="match status" value="2"/>
</dbReference>
<proteinExistence type="predicted"/>
<dbReference type="AlphaFoldDB" id="A0A5D8QC48"/>
<name>A0A5D8QC48_9THEO</name>